<evidence type="ECO:0000313" key="2">
    <source>
        <dbReference type="EMBL" id="SQI99525.1"/>
    </source>
</evidence>
<proteinExistence type="predicted"/>
<dbReference type="Proteomes" id="UP000249008">
    <property type="component" value="Chromosome 1"/>
</dbReference>
<dbReference type="AlphaFoldDB" id="A0AAX1TU89"/>
<name>A0AAX1TU89_9FUSO</name>
<accession>A0AAX1TU89</accession>
<dbReference type="EMBL" id="LS483487">
    <property type="protein sequence ID" value="SQI99525.1"/>
    <property type="molecule type" value="Genomic_DNA"/>
</dbReference>
<dbReference type="InterPro" id="IPR002625">
    <property type="entry name" value="Smr_dom"/>
</dbReference>
<dbReference type="GeneID" id="78454767"/>
<protein>
    <submittedName>
        <fullName evidence="2">Smr domain</fullName>
    </submittedName>
</protein>
<reference evidence="2 3" key="1">
    <citation type="submission" date="2018-06" db="EMBL/GenBank/DDBJ databases">
        <authorList>
            <consortium name="Pathogen Informatics"/>
            <person name="Doyle S."/>
        </authorList>
    </citation>
    <scope>NUCLEOTIDE SEQUENCE [LARGE SCALE GENOMIC DNA]</scope>
    <source>
        <strain evidence="2 3">NCTC12112</strain>
    </source>
</reference>
<dbReference type="Pfam" id="PF01713">
    <property type="entry name" value="Smr"/>
    <property type="match status" value="1"/>
</dbReference>
<sequence length="96" mass="11341">MYNEIDLHQMNFDDALRVFITKYNALYKKGERKEIKVIHGYGSKFLDGEAVIRTKIRQFFSKNKDCVRMRIDLNPGVTYVMPLKNLPQPKKKKNGF</sequence>
<dbReference type="KEGG" id="ful:C4N20_08095"/>
<dbReference type="PROSITE" id="PS50828">
    <property type="entry name" value="SMR"/>
    <property type="match status" value="1"/>
</dbReference>
<organism evidence="2 3">
    <name type="scientific">Fusobacterium ulcerans</name>
    <dbReference type="NCBI Taxonomy" id="861"/>
    <lineage>
        <taxon>Bacteria</taxon>
        <taxon>Fusobacteriati</taxon>
        <taxon>Fusobacteriota</taxon>
        <taxon>Fusobacteriia</taxon>
        <taxon>Fusobacteriales</taxon>
        <taxon>Fusobacteriaceae</taxon>
        <taxon>Fusobacterium</taxon>
    </lineage>
</organism>
<dbReference type="RefSeq" id="WP_005978881.1">
    <property type="nucleotide sequence ID" value="NZ_BAABXY010000001.1"/>
</dbReference>
<dbReference type="SUPFAM" id="SSF160443">
    <property type="entry name" value="SMR domain-like"/>
    <property type="match status" value="1"/>
</dbReference>
<dbReference type="InterPro" id="IPR036063">
    <property type="entry name" value="Smr_dom_sf"/>
</dbReference>
<gene>
    <name evidence="2" type="ORF">NCTC12112_00168</name>
</gene>
<evidence type="ECO:0000313" key="3">
    <source>
        <dbReference type="Proteomes" id="UP000249008"/>
    </source>
</evidence>
<feature type="domain" description="Smr" evidence="1">
    <location>
        <begin position="5"/>
        <end position="83"/>
    </location>
</feature>
<dbReference type="Gene3D" id="3.30.1370.110">
    <property type="match status" value="1"/>
</dbReference>
<evidence type="ECO:0000259" key="1">
    <source>
        <dbReference type="PROSITE" id="PS50828"/>
    </source>
</evidence>